<evidence type="ECO:0000256" key="1">
    <source>
        <dbReference type="ARBA" id="ARBA00001946"/>
    </source>
</evidence>
<dbReference type="Proteomes" id="UP000011650">
    <property type="component" value="Unassembled WGS sequence"/>
</dbReference>
<accession>M0NKW4</accession>
<comment type="caution">
    <text evidence="4">The sequence shown here is derived from an EMBL/GenBank/DDBJ whole genome shotgun (WGS) entry which is preliminary data.</text>
</comment>
<dbReference type="InterPro" id="IPR000086">
    <property type="entry name" value="NUDIX_hydrolase_dom"/>
</dbReference>
<dbReference type="STRING" id="1227482.C469_13000"/>
<keyword evidence="5" id="KW-1185">Reference proteome</keyword>
<gene>
    <name evidence="4" type="ORF">C469_13000</name>
</gene>
<dbReference type="SUPFAM" id="SSF55811">
    <property type="entry name" value="Nudix"/>
    <property type="match status" value="1"/>
</dbReference>
<protein>
    <submittedName>
        <fullName evidence="4">NUDIX hydrolase</fullName>
    </submittedName>
</protein>
<keyword evidence="2 4" id="KW-0378">Hydrolase</keyword>
<dbReference type="EMBL" id="AOJG01000035">
    <property type="protein sequence ID" value="EMA58577.1"/>
    <property type="molecule type" value="Genomic_DNA"/>
</dbReference>
<dbReference type="PROSITE" id="PS51462">
    <property type="entry name" value="NUDIX"/>
    <property type="match status" value="1"/>
</dbReference>
<dbReference type="Pfam" id="PF00293">
    <property type="entry name" value="NUDIX"/>
    <property type="match status" value="1"/>
</dbReference>
<evidence type="ECO:0000313" key="4">
    <source>
        <dbReference type="EMBL" id="EMA58577.1"/>
    </source>
</evidence>
<feature type="domain" description="Nudix hydrolase" evidence="3">
    <location>
        <begin position="1"/>
        <end position="119"/>
    </location>
</feature>
<evidence type="ECO:0000313" key="5">
    <source>
        <dbReference type="Proteomes" id="UP000011650"/>
    </source>
</evidence>
<dbReference type="GO" id="GO:0016787">
    <property type="term" value="F:hydrolase activity"/>
    <property type="evidence" value="ECO:0007669"/>
    <property type="project" value="UniProtKB-KW"/>
</dbReference>
<dbReference type="PANTHER" id="PTHR43046">
    <property type="entry name" value="GDP-MANNOSE MANNOSYL HYDROLASE"/>
    <property type="match status" value="1"/>
</dbReference>
<organism evidence="4 5">
    <name type="scientific">Halorubrum lipolyticum DSM 21995</name>
    <dbReference type="NCBI Taxonomy" id="1227482"/>
    <lineage>
        <taxon>Archaea</taxon>
        <taxon>Methanobacteriati</taxon>
        <taxon>Methanobacteriota</taxon>
        <taxon>Stenosarchaea group</taxon>
        <taxon>Halobacteria</taxon>
        <taxon>Halobacteriales</taxon>
        <taxon>Haloferacaceae</taxon>
        <taxon>Halorubrum</taxon>
    </lineage>
</organism>
<proteinExistence type="predicted"/>
<dbReference type="Gene3D" id="3.90.79.10">
    <property type="entry name" value="Nucleoside Triphosphate Pyrophosphohydrolase"/>
    <property type="match status" value="1"/>
</dbReference>
<dbReference type="AlphaFoldDB" id="M0NKW4"/>
<evidence type="ECO:0000256" key="2">
    <source>
        <dbReference type="ARBA" id="ARBA00022801"/>
    </source>
</evidence>
<evidence type="ECO:0000259" key="3">
    <source>
        <dbReference type="PROSITE" id="PS51462"/>
    </source>
</evidence>
<dbReference type="InterPro" id="IPR015797">
    <property type="entry name" value="NUDIX_hydrolase-like_dom_sf"/>
</dbReference>
<sequence length="126" mass="14232">MLSGPREDVLVLRRDTDGEWELPGGRMGPSESVSECLRREVREETSLSLEIEDILLANSWSNDRDQDRFAVYYVCETDERAVSLSEEHVESEWVSPSEAAFLLSSPQATAVRLSCDRIDTNPVLDL</sequence>
<name>M0NKW4_9EURY</name>
<reference evidence="4 5" key="1">
    <citation type="journal article" date="2014" name="PLoS Genet.">
        <title>Phylogenetically driven sequencing of extremely halophilic archaea reveals strategies for static and dynamic osmo-response.</title>
        <authorList>
            <person name="Becker E.A."/>
            <person name="Seitzer P.M."/>
            <person name="Tritt A."/>
            <person name="Larsen D."/>
            <person name="Krusor M."/>
            <person name="Yao A.I."/>
            <person name="Wu D."/>
            <person name="Madern D."/>
            <person name="Eisen J.A."/>
            <person name="Darling A.E."/>
            <person name="Facciotti M.T."/>
        </authorList>
    </citation>
    <scope>NUCLEOTIDE SEQUENCE [LARGE SCALE GENOMIC DNA]</scope>
    <source>
        <strain evidence="4 5">DSM 21995</strain>
    </source>
</reference>
<comment type="cofactor">
    <cofactor evidence="1">
        <name>Mg(2+)</name>
        <dbReference type="ChEBI" id="CHEBI:18420"/>
    </cofactor>
</comment>
<dbReference type="PATRIC" id="fig|1227482.3.peg.2627"/>
<dbReference type="CDD" id="cd04699">
    <property type="entry name" value="NUDIX_MutT_Nudt1"/>
    <property type="match status" value="1"/>
</dbReference>
<dbReference type="PANTHER" id="PTHR43046:SF14">
    <property type="entry name" value="MUTT_NUDIX FAMILY PROTEIN"/>
    <property type="match status" value="1"/>
</dbReference>